<evidence type="ECO:0000313" key="12">
    <source>
        <dbReference type="EMBL" id="SUZ82235.1"/>
    </source>
</evidence>
<dbReference type="PANTHER" id="PTHR30069:SF29">
    <property type="entry name" value="HEMOGLOBIN AND HEMOGLOBIN-HAPTOGLOBIN-BINDING PROTEIN 1-RELATED"/>
    <property type="match status" value="1"/>
</dbReference>
<dbReference type="InterPro" id="IPR012910">
    <property type="entry name" value="Plug_dom"/>
</dbReference>
<keyword evidence="2" id="KW-0813">Transport</keyword>
<evidence type="ECO:0000256" key="7">
    <source>
        <dbReference type="ARBA" id="ARBA00023170"/>
    </source>
</evidence>
<dbReference type="GO" id="GO:0044718">
    <property type="term" value="P:siderophore transmembrane transport"/>
    <property type="evidence" value="ECO:0007669"/>
    <property type="project" value="TreeGrafter"/>
</dbReference>
<evidence type="ECO:0000256" key="8">
    <source>
        <dbReference type="ARBA" id="ARBA00023237"/>
    </source>
</evidence>
<dbReference type="PANTHER" id="PTHR30069">
    <property type="entry name" value="TONB-DEPENDENT OUTER MEMBRANE RECEPTOR"/>
    <property type="match status" value="1"/>
</dbReference>
<evidence type="ECO:0000256" key="9">
    <source>
        <dbReference type="SAM" id="MobiDB-lite"/>
    </source>
</evidence>
<keyword evidence="5" id="KW-0798">TonB box</keyword>
<dbReference type="AlphaFoldDB" id="A0A381QS96"/>
<dbReference type="InterPro" id="IPR037066">
    <property type="entry name" value="Plug_dom_sf"/>
</dbReference>
<evidence type="ECO:0000256" key="3">
    <source>
        <dbReference type="ARBA" id="ARBA00022692"/>
    </source>
</evidence>
<organism evidence="12">
    <name type="scientific">marine metagenome</name>
    <dbReference type="NCBI Taxonomy" id="408172"/>
    <lineage>
        <taxon>unclassified sequences</taxon>
        <taxon>metagenomes</taxon>
        <taxon>ecological metagenomes</taxon>
    </lineage>
</organism>
<evidence type="ECO:0000256" key="1">
    <source>
        <dbReference type="ARBA" id="ARBA00004571"/>
    </source>
</evidence>
<reference evidence="12" key="1">
    <citation type="submission" date="2018-05" db="EMBL/GenBank/DDBJ databases">
        <authorList>
            <person name="Lanie J.A."/>
            <person name="Ng W.-L."/>
            <person name="Kazmierczak K.M."/>
            <person name="Andrzejewski T.M."/>
            <person name="Davidsen T.M."/>
            <person name="Wayne K.J."/>
            <person name="Tettelin H."/>
            <person name="Glass J.I."/>
            <person name="Rusch D."/>
            <person name="Podicherti R."/>
            <person name="Tsui H.-C.T."/>
            <person name="Winkler M.E."/>
        </authorList>
    </citation>
    <scope>NUCLEOTIDE SEQUENCE</scope>
</reference>
<dbReference type="Pfam" id="PF07715">
    <property type="entry name" value="Plug"/>
    <property type="match status" value="1"/>
</dbReference>
<accession>A0A381QS96</accession>
<dbReference type="Pfam" id="PF00593">
    <property type="entry name" value="TonB_dep_Rec_b-barrel"/>
    <property type="match status" value="1"/>
</dbReference>
<evidence type="ECO:0000256" key="4">
    <source>
        <dbReference type="ARBA" id="ARBA00022729"/>
    </source>
</evidence>
<keyword evidence="3" id="KW-0812">Transmembrane</keyword>
<keyword evidence="7" id="KW-0675">Receptor</keyword>
<evidence type="ECO:0000259" key="11">
    <source>
        <dbReference type="Pfam" id="PF07715"/>
    </source>
</evidence>
<comment type="subcellular location">
    <subcellularLocation>
        <location evidence="1">Cell outer membrane</location>
        <topology evidence="1">Multi-pass membrane protein</topology>
    </subcellularLocation>
</comment>
<feature type="region of interest" description="Disordered" evidence="9">
    <location>
        <begin position="60"/>
        <end position="92"/>
    </location>
</feature>
<dbReference type="InterPro" id="IPR000531">
    <property type="entry name" value="Beta-barrel_TonB"/>
</dbReference>
<gene>
    <name evidence="12" type="ORF">METZ01_LOCUS35089</name>
</gene>
<protein>
    <submittedName>
        <fullName evidence="12">Uncharacterized protein</fullName>
    </submittedName>
</protein>
<dbReference type="GO" id="GO:0015344">
    <property type="term" value="F:siderophore uptake transmembrane transporter activity"/>
    <property type="evidence" value="ECO:0007669"/>
    <property type="project" value="TreeGrafter"/>
</dbReference>
<dbReference type="SUPFAM" id="SSF56935">
    <property type="entry name" value="Porins"/>
    <property type="match status" value="1"/>
</dbReference>
<evidence type="ECO:0000256" key="5">
    <source>
        <dbReference type="ARBA" id="ARBA00023077"/>
    </source>
</evidence>
<dbReference type="Gene3D" id="2.170.130.10">
    <property type="entry name" value="TonB-dependent receptor, plug domain"/>
    <property type="match status" value="1"/>
</dbReference>
<evidence type="ECO:0000256" key="6">
    <source>
        <dbReference type="ARBA" id="ARBA00023136"/>
    </source>
</evidence>
<keyword evidence="6" id="KW-0472">Membrane</keyword>
<feature type="compositionally biased region" description="Gly residues" evidence="9">
    <location>
        <begin position="63"/>
        <end position="89"/>
    </location>
</feature>
<name>A0A381QS96_9ZZZZ</name>
<evidence type="ECO:0000259" key="10">
    <source>
        <dbReference type="Pfam" id="PF00593"/>
    </source>
</evidence>
<evidence type="ECO:0000256" key="2">
    <source>
        <dbReference type="ARBA" id="ARBA00022448"/>
    </source>
</evidence>
<dbReference type="EMBL" id="UINC01001497">
    <property type="protein sequence ID" value="SUZ82235.1"/>
    <property type="molecule type" value="Genomic_DNA"/>
</dbReference>
<feature type="domain" description="TonB-dependent receptor plug" evidence="11">
    <location>
        <begin position="41"/>
        <end position="133"/>
    </location>
</feature>
<sequence length="724" mass="80718">MNLKYLKQNFSSLCFVACTCFSPQVLGQISEDEATVTYPNSYFAEYGSVTAKDMLNRIPGVGSTTGGGSSSSGGFRGGGGGSGGRGFGSGSSSSEILINGKRTAGKNNQTSGILNRITADQVDYIQIIRGTSGELDVRGTGQVVNIVTFEEVSASSLQYQINADHQDDGHTQPGADLSYSNRIGGLDLVLSAVTEPRYGHQESKEDSVLGNLSPNDRVVEERTTRQTSYEYTANLGYEFSERTSARFNALYSQNDNPTEVERSTTDFTEQPNVILNQFEDVPGERDNWEIGGDFETFFDNGDRFKVLFVLNQDNRDSTRERFDIFDDGSSDKNLFLKSGSVTEEEIVRSSYTMDIFTGQDIEFGAERAVTTLDSNLALGLLNTNGTPSPAFGGLVPMPVNNANSTVEETRYEPFLIHNWIINPRMSLESHVLYEYSEIEQKGDVYNKRDFDFIKPKVDFRYDFTPSLQLRGSVEKVVRQLRFSDFVAATDEGDEDSNTFAGNANLRQEWFWKYDVNAEYRLPNDAGVVDANLFYHDHHDVIEKIDVSPSEDNLKSANGNIGDGKMYGLRINASVRMQMIDMPNLLVSSGWSVQDSEIEDPFTGIDRRFAHYGRGRWSLSFRHDIPQWSLNWGGSWSNRFDGNEKIYDIDDVLDLRGDPSTSVFAEWISPNGTSWRFDARGLGSNNQCRERTRFVGRLSAGILEEIENSCRTNGVTTSLKITGTF</sequence>
<dbReference type="Gene3D" id="2.40.170.20">
    <property type="entry name" value="TonB-dependent receptor, beta-barrel domain"/>
    <property type="match status" value="1"/>
</dbReference>
<dbReference type="GO" id="GO:0009279">
    <property type="term" value="C:cell outer membrane"/>
    <property type="evidence" value="ECO:0007669"/>
    <property type="project" value="UniProtKB-SubCell"/>
</dbReference>
<dbReference type="InterPro" id="IPR036942">
    <property type="entry name" value="Beta-barrel_TonB_sf"/>
</dbReference>
<feature type="domain" description="TonB-dependent receptor-like beta-barrel" evidence="10">
    <location>
        <begin position="237"/>
        <end position="640"/>
    </location>
</feature>
<keyword evidence="4" id="KW-0732">Signal</keyword>
<proteinExistence type="predicted"/>
<dbReference type="InterPro" id="IPR039426">
    <property type="entry name" value="TonB-dep_rcpt-like"/>
</dbReference>
<keyword evidence="8" id="KW-0998">Cell outer membrane</keyword>